<sequence length="271" mass="30824">MPSLSQGKFRFLWGTCGSLYRVLGLQYRHDMVNNVLFDVCRRAVISGKKEAPVNFLTDPLDGRFTLRPADVLIFGWVGRKHACVNLTRISPLVGFSSRGFTVRQAALKAVLCKVTKYKKACIKNQHVFVPFAFDTFGFLAPEAVKLLNRVQRVMHSNVVTLISTNIVFKRISFSIQKGLATQLIARLRSPTMQENEELDKEPNKQENERVGVKTYDNVIVISECDKKLNTIPNEIDCNGIRWLYLMKYLLQREVKDGKRLSVGILLAIECL</sequence>
<dbReference type="PANTHER" id="PTHR48462">
    <property type="entry name" value="PROTEIN, PUTATIVE-RELATED"/>
    <property type="match status" value="1"/>
</dbReference>
<dbReference type="EMBL" id="BKCJ010413942">
    <property type="protein sequence ID" value="GFA37923.1"/>
    <property type="molecule type" value="Genomic_DNA"/>
</dbReference>
<proteinExistence type="predicted"/>
<keyword evidence="1" id="KW-0808">Transferase</keyword>
<reference evidence="1" key="1">
    <citation type="journal article" date="2019" name="Sci. Rep.">
        <title>Draft genome of Tanacetum cinerariifolium, the natural source of mosquito coil.</title>
        <authorList>
            <person name="Yamashiro T."/>
            <person name="Shiraishi A."/>
            <person name="Satake H."/>
            <person name="Nakayama K."/>
        </authorList>
    </citation>
    <scope>NUCLEOTIDE SEQUENCE</scope>
</reference>
<keyword evidence="1" id="KW-0695">RNA-directed DNA polymerase</keyword>
<dbReference type="AlphaFoldDB" id="A0A699JHY1"/>
<protein>
    <submittedName>
        <fullName evidence="1">Putative reverse transcriptase domain-containing protein</fullName>
    </submittedName>
</protein>
<comment type="caution">
    <text evidence="1">The sequence shown here is derived from an EMBL/GenBank/DDBJ whole genome shotgun (WGS) entry which is preliminary data.</text>
</comment>
<keyword evidence="1" id="KW-0548">Nucleotidyltransferase</keyword>
<dbReference type="GO" id="GO:0003964">
    <property type="term" value="F:RNA-directed DNA polymerase activity"/>
    <property type="evidence" value="ECO:0007669"/>
    <property type="project" value="UniProtKB-KW"/>
</dbReference>
<evidence type="ECO:0000313" key="1">
    <source>
        <dbReference type="EMBL" id="GFA37923.1"/>
    </source>
</evidence>
<accession>A0A699JHY1</accession>
<gene>
    <name evidence="1" type="ORF">Tci_609895</name>
</gene>
<name>A0A699JHY1_TANCI</name>
<organism evidence="1">
    <name type="scientific">Tanacetum cinerariifolium</name>
    <name type="common">Dalmatian daisy</name>
    <name type="synonym">Chrysanthemum cinerariifolium</name>
    <dbReference type="NCBI Taxonomy" id="118510"/>
    <lineage>
        <taxon>Eukaryota</taxon>
        <taxon>Viridiplantae</taxon>
        <taxon>Streptophyta</taxon>
        <taxon>Embryophyta</taxon>
        <taxon>Tracheophyta</taxon>
        <taxon>Spermatophyta</taxon>
        <taxon>Magnoliopsida</taxon>
        <taxon>eudicotyledons</taxon>
        <taxon>Gunneridae</taxon>
        <taxon>Pentapetalae</taxon>
        <taxon>asterids</taxon>
        <taxon>campanulids</taxon>
        <taxon>Asterales</taxon>
        <taxon>Asteraceae</taxon>
        <taxon>Asteroideae</taxon>
        <taxon>Anthemideae</taxon>
        <taxon>Anthemidinae</taxon>
        <taxon>Tanacetum</taxon>
    </lineage>
</organism>
<dbReference type="PANTHER" id="PTHR48462:SF1">
    <property type="entry name" value="PROTEIN, PUTATIVE-RELATED"/>
    <property type="match status" value="1"/>
</dbReference>